<dbReference type="RefSeq" id="WP_021691876.1">
    <property type="nucleotide sequence ID" value="NZ_BASZ01000015.1"/>
</dbReference>
<gene>
    <name evidence="1" type="ORF">NT2_15_00150</name>
</gene>
<evidence type="ECO:0000313" key="1">
    <source>
        <dbReference type="EMBL" id="GAD51058.1"/>
    </source>
</evidence>
<evidence type="ECO:0000313" key="2">
    <source>
        <dbReference type="Proteomes" id="UP000016568"/>
    </source>
</evidence>
<dbReference type="AlphaFoldDB" id="U3A8H2"/>
<dbReference type="eggNOG" id="COG0175">
    <property type="taxonomic scope" value="Bacteria"/>
</dbReference>
<dbReference type="KEGG" id="ntd:EGO55_07730"/>
<dbReference type="Gene3D" id="3.40.50.620">
    <property type="entry name" value="HUPs"/>
    <property type="match status" value="1"/>
</dbReference>
<sequence length="315" mass="34866">MNALAFPGFVPDPGLAADIQLRVLSLGAGVQSTTLALMAAHGEIGPMPDCAIFADTGWEPKAVYEHLAWLRSPNVLPFPVHIVSSGDLRADLIAASRGERWASIPAFTRTVTPAGSELPVYDEDENGDLVPVGSRVLRTERIGVGMIRRQCTSSYKIVPIRRKVRELLGIAGRRSPGSPVAEQWIGISLDEALRMKPSFEDWQFNRWPLIERGMTRQDCLRWLVRHDYPIPPKSACIGCPFHSDTAWRTLRDHDPEAWDNAVSLDAMIRTGLRGIRGEVYLHRSAVPLDEADLTTAADHGQLDLWQNECEGMCGI</sequence>
<evidence type="ECO:0008006" key="3">
    <source>
        <dbReference type="Google" id="ProtNLM"/>
    </source>
</evidence>
<dbReference type="EMBL" id="BASZ01000015">
    <property type="protein sequence ID" value="GAD51058.1"/>
    <property type="molecule type" value="Genomic_DNA"/>
</dbReference>
<reference evidence="1 2" key="1">
    <citation type="submission" date="2013-09" db="EMBL/GenBank/DDBJ databases">
        <title>Whole genome shotgun sequence of Novosphingobium tardaugens NBRC 16725.</title>
        <authorList>
            <person name="Isaki S."/>
            <person name="Hosoyama A."/>
            <person name="Tsuchikane K."/>
            <person name="Katsumata H."/>
            <person name="Ando Y."/>
            <person name="Yamazaki S."/>
            <person name="Fujita N."/>
        </authorList>
    </citation>
    <scope>NUCLEOTIDE SEQUENCE [LARGE SCALE GENOMIC DNA]</scope>
    <source>
        <strain evidence="1 2">NBRC 16725</strain>
    </source>
</reference>
<name>U3A8H2_9SPHN</name>
<accession>U3A8H2</accession>
<dbReference type="InterPro" id="IPR014729">
    <property type="entry name" value="Rossmann-like_a/b/a_fold"/>
</dbReference>
<keyword evidence="2" id="KW-1185">Reference proteome</keyword>
<comment type="caution">
    <text evidence="1">The sequence shown here is derived from an EMBL/GenBank/DDBJ whole genome shotgun (WGS) entry which is preliminary data.</text>
</comment>
<protein>
    <recommendedName>
        <fullName evidence="3">Phosphoadenosine phosphosulphate reductase domain-containing protein</fullName>
    </recommendedName>
</protein>
<dbReference type="Proteomes" id="UP000016568">
    <property type="component" value="Unassembled WGS sequence"/>
</dbReference>
<dbReference type="OrthoDB" id="7260048at2"/>
<proteinExistence type="predicted"/>
<dbReference type="SUPFAM" id="SSF52402">
    <property type="entry name" value="Adenine nucleotide alpha hydrolases-like"/>
    <property type="match status" value="1"/>
</dbReference>
<organism evidence="1 2">
    <name type="scientific">Caenibius tardaugens NBRC 16725</name>
    <dbReference type="NCBI Taxonomy" id="1219035"/>
    <lineage>
        <taxon>Bacteria</taxon>
        <taxon>Pseudomonadati</taxon>
        <taxon>Pseudomonadota</taxon>
        <taxon>Alphaproteobacteria</taxon>
        <taxon>Sphingomonadales</taxon>
        <taxon>Erythrobacteraceae</taxon>
        <taxon>Caenibius</taxon>
    </lineage>
</organism>